<sequence>MSKGYELCDKIKNLTPYDPLEGEYRLRLDANESYFEPDENLRRELGEIAAKTAFNRYPDPYAVEVCRAFAEFYGLPESLVTAGNGSDELISIICGTLLQKGEKLLTFAPDFSMYRFYAELYELESVVMEKEPDLTLPVDRVISYINENQVAAVMFSNPCNPTSLGLSREDVRKLVSSVKALVVLDEAYMDFWDQSFLPEVQEHDNLIILKTCSKAIGMAAVRLGFAVAKPALSIALRAAKSPYNVNSISQAIGAHILSKREFLLDCQDQLVKSARELNARLDKLAGEFPVLETVHPTCTNFVFVKTPAAREIHQKLLEKSIAVRCFGKYLRITAPSPEQMEELLAALHDILVEMRDNA</sequence>
<comment type="cofactor">
    <cofactor evidence="1">
        <name>pyridoxal 5'-phosphate</name>
        <dbReference type="ChEBI" id="CHEBI:597326"/>
    </cofactor>
</comment>
<comment type="caution">
    <text evidence="6">The sequence shown here is derived from an EMBL/GenBank/DDBJ whole genome shotgun (WGS) entry which is preliminary data.</text>
</comment>
<dbReference type="InterPro" id="IPR004839">
    <property type="entry name" value="Aminotransferase_I/II_large"/>
</dbReference>
<keyword evidence="2 6" id="KW-0032">Aminotransferase</keyword>
<evidence type="ECO:0000256" key="1">
    <source>
        <dbReference type="ARBA" id="ARBA00001933"/>
    </source>
</evidence>
<protein>
    <submittedName>
        <fullName evidence="6">Histidinol-phosphate aminotransferase family protein</fullName>
    </submittedName>
</protein>
<name>A0A9D1FN18_9FIRM</name>
<evidence type="ECO:0000256" key="3">
    <source>
        <dbReference type="ARBA" id="ARBA00022679"/>
    </source>
</evidence>
<evidence type="ECO:0000313" key="6">
    <source>
        <dbReference type="EMBL" id="HIS76200.1"/>
    </source>
</evidence>
<reference evidence="6" key="1">
    <citation type="submission" date="2020-10" db="EMBL/GenBank/DDBJ databases">
        <authorList>
            <person name="Gilroy R."/>
        </authorList>
    </citation>
    <scope>NUCLEOTIDE SEQUENCE</scope>
    <source>
        <strain evidence="6">CHK199-13235</strain>
    </source>
</reference>
<evidence type="ECO:0000256" key="4">
    <source>
        <dbReference type="ARBA" id="ARBA00022898"/>
    </source>
</evidence>
<evidence type="ECO:0000256" key="2">
    <source>
        <dbReference type="ARBA" id="ARBA00022576"/>
    </source>
</evidence>
<dbReference type="InterPro" id="IPR015424">
    <property type="entry name" value="PyrdxlP-dep_Trfase"/>
</dbReference>
<dbReference type="Pfam" id="PF00155">
    <property type="entry name" value="Aminotran_1_2"/>
    <property type="match status" value="1"/>
</dbReference>
<reference evidence="6" key="2">
    <citation type="journal article" date="2021" name="PeerJ">
        <title>Extensive microbial diversity within the chicken gut microbiome revealed by metagenomics and culture.</title>
        <authorList>
            <person name="Gilroy R."/>
            <person name="Ravi A."/>
            <person name="Getino M."/>
            <person name="Pursley I."/>
            <person name="Horton D.L."/>
            <person name="Alikhan N.F."/>
            <person name="Baker D."/>
            <person name="Gharbi K."/>
            <person name="Hall N."/>
            <person name="Watson M."/>
            <person name="Adriaenssens E.M."/>
            <person name="Foster-Nyarko E."/>
            <person name="Jarju S."/>
            <person name="Secka A."/>
            <person name="Antonio M."/>
            <person name="Oren A."/>
            <person name="Chaudhuri R.R."/>
            <person name="La Ragione R."/>
            <person name="Hildebrand F."/>
            <person name="Pallen M.J."/>
        </authorList>
    </citation>
    <scope>NUCLEOTIDE SEQUENCE</scope>
    <source>
        <strain evidence="6">CHK199-13235</strain>
    </source>
</reference>
<accession>A0A9D1FN18</accession>
<dbReference type="Proteomes" id="UP000824002">
    <property type="component" value="Unassembled WGS sequence"/>
</dbReference>
<dbReference type="GO" id="GO:0030170">
    <property type="term" value="F:pyridoxal phosphate binding"/>
    <property type="evidence" value="ECO:0007669"/>
    <property type="project" value="InterPro"/>
</dbReference>
<organism evidence="6 7">
    <name type="scientific">Candidatus Merdivicinus excrementipullorum</name>
    <dbReference type="NCBI Taxonomy" id="2840867"/>
    <lineage>
        <taxon>Bacteria</taxon>
        <taxon>Bacillati</taxon>
        <taxon>Bacillota</taxon>
        <taxon>Clostridia</taxon>
        <taxon>Eubacteriales</taxon>
        <taxon>Oscillospiraceae</taxon>
        <taxon>Oscillospiraceae incertae sedis</taxon>
        <taxon>Candidatus Merdivicinus</taxon>
    </lineage>
</organism>
<dbReference type="EMBL" id="DVJP01000036">
    <property type="protein sequence ID" value="HIS76200.1"/>
    <property type="molecule type" value="Genomic_DNA"/>
</dbReference>
<dbReference type="InterPro" id="IPR015421">
    <property type="entry name" value="PyrdxlP-dep_Trfase_major"/>
</dbReference>
<gene>
    <name evidence="6" type="ORF">IAB51_05240</name>
</gene>
<dbReference type="AlphaFoldDB" id="A0A9D1FN18"/>
<keyword evidence="4" id="KW-0663">Pyridoxal phosphate</keyword>
<evidence type="ECO:0000259" key="5">
    <source>
        <dbReference type="Pfam" id="PF00155"/>
    </source>
</evidence>
<proteinExistence type="predicted"/>
<dbReference type="PANTHER" id="PTHR42885:SF2">
    <property type="entry name" value="HISTIDINOL-PHOSPHATE AMINOTRANSFERASE"/>
    <property type="match status" value="1"/>
</dbReference>
<dbReference type="GO" id="GO:0008483">
    <property type="term" value="F:transaminase activity"/>
    <property type="evidence" value="ECO:0007669"/>
    <property type="project" value="UniProtKB-KW"/>
</dbReference>
<evidence type="ECO:0000313" key="7">
    <source>
        <dbReference type="Proteomes" id="UP000824002"/>
    </source>
</evidence>
<dbReference type="CDD" id="cd00609">
    <property type="entry name" value="AAT_like"/>
    <property type="match status" value="1"/>
</dbReference>
<dbReference type="InterPro" id="IPR015422">
    <property type="entry name" value="PyrdxlP-dep_Trfase_small"/>
</dbReference>
<dbReference type="SUPFAM" id="SSF53383">
    <property type="entry name" value="PLP-dependent transferases"/>
    <property type="match status" value="1"/>
</dbReference>
<dbReference type="Gene3D" id="3.90.1150.10">
    <property type="entry name" value="Aspartate Aminotransferase, domain 1"/>
    <property type="match status" value="1"/>
</dbReference>
<dbReference type="Gene3D" id="3.40.640.10">
    <property type="entry name" value="Type I PLP-dependent aspartate aminotransferase-like (Major domain)"/>
    <property type="match status" value="1"/>
</dbReference>
<keyword evidence="3" id="KW-0808">Transferase</keyword>
<feature type="domain" description="Aminotransferase class I/classII large" evidence="5">
    <location>
        <begin position="27"/>
        <end position="347"/>
    </location>
</feature>
<dbReference type="PANTHER" id="PTHR42885">
    <property type="entry name" value="HISTIDINOL-PHOSPHATE AMINOTRANSFERASE-RELATED"/>
    <property type="match status" value="1"/>
</dbReference>